<accession>A0ABY6FVR9</accession>
<dbReference type="SFLD" id="SFLDG01017">
    <property type="entry name" value="Polyprenyl_Transferase_Like"/>
    <property type="match status" value="1"/>
</dbReference>
<keyword evidence="4" id="KW-0479">Metal-binding</keyword>
<dbReference type="PROSITE" id="PS00444">
    <property type="entry name" value="POLYPRENYL_SYNTHASE_2"/>
    <property type="match status" value="1"/>
</dbReference>
<evidence type="ECO:0000256" key="5">
    <source>
        <dbReference type="ARBA" id="ARBA00022842"/>
    </source>
</evidence>
<dbReference type="EMBL" id="CP106856">
    <property type="protein sequence ID" value="UYB37306.1"/>
    <property type="molecule type" value="Genomic_DNA"/>
</dbReference>
<comment type="similarity">
    <text evidence="2 6">Belongs to the FPP/GGPP synthase family.</text>
</comment>
<keyword evidence="5" id="KW-0460">Magnesium</keyword>
<comment type="cofactor">
    <cofactor evidence="1">
        <name>Mg(2+)</name>
        <dbReference type="ChEBI" id="CHEBI:18420"/>
    </cofactor>
</comment>
<evidence type="ECO:0000256" key="3">
    <source>
        <dbReference type="ARBA" id="ARBA00022679"/>
    </source>
</evidence>
<dbReference type="InterPro" id="IPR008949">
    <property type="entry name" value="Isoprenoid_synthase_dom_sf"/>
</dbReference>
<dbReference type="PANTHER" id="PTHR12001:SF85">
    <property type="entry name" value="SHORT CHAIN ISOPRENYL DIPHOSPHATE SYNTHASE"/>
    <property type="match status" value="1"/>
</dbReference>
<evidence type="ECO:0000256" key="4">
    <source>
        <dbReference type="ARBA" id="ARBA00022723"/>
    </source>
</evidence>
<dbReference type="PROSITE" id="PS00723">
    <property type="entry name" value="POLYPRENYL_SYNTHASE_1"/>
    <property type="match status" value="1"/>
</dbReference>
<evidence type="ECO:0000313" key="7">
    <source>
        <dbReference type="EMBL" id="UYB37306.1"/>
    </source>
</evidence>
<gene>
    <name evidence="7" type="ORF">N9A08_06595</name>
</gene>
<dbReference type="Pfam" id="PF00348">
    <property type="entry name" value="polyprenyl_synt"/>
    <property type="match status" value="1"/>
</dbReference>
<dbReference type="InterPro" id="IPR000092">
    <property type="entry name" value="Polyprenyl_synt"/>
</dbReference>
<dbReference type="Gene3D" id="1.10.600.10">
    <property type="entry name" value="Farnesyl Diphosphate Synthase"/>
    <property type="match status" value="1"/>
</dbReference>
<evidence type="ECO:0000256" key="2">
    <source>
        <dbReference type="ARBA" id="ARBA00006706"/>
    </source>
</evidence>
<sequence length="378" mass="40430">MSQAPAAWEANPEPGQAPGDAVQEQAAYRQALSADLEQFLDFQREVLEDVSSESVPLLGAVHSLAKGGKRLRALLNYWGWRGAGGDALGAPAIRAGVALELFQSAALIHDDIIDRSDTRRGAPSVHRHFSNRHAEAEWFLDGQHFGSSAAILAGDLCLALSEEAFTSVGERAAYNTRARALFNRMRTEVMAGQYLDILEEVVGPGHEPERAVVRARNILRYKSAKYSIEHPLAIGGALAGAGNELLAAYSQFALPLGEAFQLRDDVLGVFGDPELTGKPAGDDLREGKRTVLIAYALSAGSEAVRKEITDNLGRPDLDDDAVASLRTAIEESGALATTEALIAEHTEQAFTTLASLAVDEQTRSALELLAHAAVTRTA</sequence>
<protein>
    <submittedName>
        <fullName evidence="7">Polyprenyl synthetase family protein</fullName>
    </submittedName>
</protein>
<reference evidence="7" key="1">
    <citation type="submission" date="2022-09" db="EMBL/GenBank/DDBJ databases">
        <authorList>
            <person name="Li D."/>
            <person name="Cheng J."/>
            <person name="Li Y."/>
        </authorList>
    </citation>
    <scope>NUCLEOTIDE SEQUENCE</scope>
    <source>
        <strain evidence="7">DL</strain>
    </source>
</reference>
<evidence type="ECO:0000313" key="8">
    <source>
        <dbReference type="Proteomes" id="UP001063368"/>
    </source>
</evidence>
<proteinExistence type="inferred from homology"/>
<evidence type="ECO:0000256" key="1">
    <source>
        <dbReference type="ARBA" id="ARBA00001946"/>
    </source>
</evidence>
<dbReference type="PANTHER" id="PTHR12001">
    <property type="entry name" value="GERANYLGERANYL PYROPHOSPHATE SYNTHASE"/>
    <property type="match status" value="1"/>
</dbReference>
<keyword evidence="3 6" id="KW-0808">Transferase</keyword>
<dbReference type="SUPFAM" id="SSF48576">
    <property type="entry name" value="Terpenoid synthases"/>
    <property type="match status" value="1"/>
</dbReference>
<evidence type="ECO:0000256" key="6">
    <source>
        <dbReference type="RuleBase" id="RU004466"/>
    </source>
</evidence>
<dbReference type="CDD" id="cd00685">
    <property type="entry name" value="Trans_IPPS_HT"/>
    <property type="match status" value="1"/>
</dbReference>
<dbReference type="Proteomes" id="UP001063368">
    <property type="component" value="Chromosome"/>
</dbReference>
<name>A0ABY6FVR9_9MICC</name>
<keyword evidence="8" id="KW-1185">Reference proteome</keyword>
<dbReference type="InterPro" id="IPR033749">
    <property type="entry name" value="Polyprenyl_synt_CS"/>
</dbReference>
<dbReference type="SFLD" id="SFLDS00005">
    <property type="entry name" value="Isoprenoid_Synthase_Type_I"/>
    <property type="match status" value="1"/>
</dbReference>
<organism evidence="7 8">
    <name type="scientific">Arthrobacter koreensis</name>
    <dbReference type="NCBI Taxonomy" id="199136"/>
    <lineage>
        <taxon>Bacteria</taxon>
        <taxon>Bacillati</taxon>
        <taxon>Actinomycetota</taxon>
        <taxon>Actinomycetes</taxon>
        <taxon>Micrococcales</taxon>
        <taxon>Micrococcaceae</taxon>
        <taxon>Arthrobacter</taxon>
    </lineage>
</organism>